<keyword evidence="7" id="KW-1185">Reference proteome</keyword>
<gene>
    <name evidence="2" type="ORF">HINF_LOCUS22553</name>
    <name evidence="4" type="ORF">HINF_LOCUS27167</name>
    <name evidence="5" type="ORF">HINF_LOCUS55223</name>
    <name evidence="1" type="ORF">HINF_LOCUS589</name>
    <name evidence="6" type="ORF">HINF_LOCUS61432</name>
    <name evidence="3" type="ORF">HINF_LOCUS61797</name>
</gene>
<comment type="caution">
    <text evidence="1">The sequence shown here is derived from an EMBL/GenBank/DDBJ whole genome shotgun (WGS) entry which is preliminary data.</text>
</comment>
<dbReference type="Proteomes" id="UP001642409">
    <property type="component" value="Unassembled WGS sequence"/>
</dbReference>
<dbReference type="AlphaFoldDB" id="A0AA86N5I4"/>
<evidence type="ECO:0000313" key="2">
    <source>
        <dbReference type="EMBL" id="CAI9934908.1"/>
    </source>
</evidence>
<evidence type="ECO:0000313" key="5">
    <source>
        <dbReference type="EMBL" id="CAL6071602.1"/>
    </source>
</evidence>
<accession>A0AA86N5I4</accession>
<reference evidence="1" key="1">
    <citation type="submission" date="2023-06" db="EMBL/GenBank/DDBJ databases">
        <authorList>
            <person name="Kurt Z."/>
        </authorList>
    </citation>
    <scope>NUCLEOTIDE SEQUENCE</scope>
</reference>
<name>A0AA86N5I4_9EUKA</name>
<dbReference type="EMBL" id="CATOUU010001139">
    <property type="protein sequence ID" value="CAI9974152.1"/>
    <property type="molecule type" value="Genomic_DNA"/>
</dbReference>
<dbReference type="EMBL" id="CAXDID020000291">
    <property type="protein sequence ID" value="CAL6071602.1"/>
    <property type="molecule type" value="Genomic_DNA"/>
</dbReference>
<evidence type="ECO:0000313" key="1">
    <source>
        <dbReference type="EMBL" id="CAI9912944.1"/>
    </source>
</evidence>
<evidence type="ECO:0000313" key="7">
    <source>
        <dbReference type="Proteomes" id="UP001642409"/>
    </source>
</evidence>
<reference evidence="4 7" key="2">
    <citation type="submission" date="2024-07" db="EMBL/GenBank/DDBJ databases">
        <authorList>
            <person name="Akdeniz Z."/>
        </authorList>
    </citation>
    <scope>NUCLEOTIDE SEQUENCE [LARGE SCALE GENOMIC DNA]</scope>
</reference>
<dbReference type="EMBL" id="CATOUU010000590">
    <property type="protein sequence ID" value="CAI9934908.1"/>
    <property type="molecule type" value="Genomic_DNA"/>
</dbReference>
<protein>
    <submittedName>
        <fullName evidence="1">Uncharacterized protein</fullName>
    </submittedName>
</protein>
<evidence type="ECO:0000313" key="6">
    <source>
        <dbReference type="EMBL" id="CAL6082832.1"/>
    </source>
</evidence>
<dbReference type="EMBL" id="CAXDID020000084">
    <property type="protein sequence ID" value="CAL6019895.1"/>
    <property type="molecule type" value="Genomic_DNA"/>
</dbReference>
<dbReference type="EMBL" id="CAXDID020000368">
    <property type="protein sequence ID" value="CAL6082832.1"/>
    <property type="molecule type" value="Genomic_DNA"/>
</dbReference>
<organism evidence="1">
    <name type="scientific">Hexamita inflata</name>
    <dbReference type="NCBI Taxonomy" id="28002"/>
    <lineage>
        <taxon>Eukaryota</taxon>
        <taxon>Metamonada</taxon>
        <taxon>Diplomonadida</taxon>
        <taxon>Hexamitidae</taxon>
        <taxon>Hexamitinae</taxon>
        <taxon>Hexamita</taxon>
    </lineage>
</organism>
<dbReference type="EMBL" id="CATOUU010000011">
    <property type="protein sequence ID" value="CAI9912944.1"/>
    <property type="molecule type" value="Genomic_DNA"/>
</dbReference>
<proteinExistence type="predicted"/>
<sequence length="337" mass="38137">MSKQLPILMFCALPASGKSESRRYLKSLNKEQNAAFHLGDTSTQVDDYPYVDAMRKIDAAAEATMNTTVFFDPATTMFKSGFDWGTLMYLINDDYFDIKKCDSKIPAEYQADPCMWLFNRYDAAFVKTGKIPARFAELKASHTAEQFNAFKAATYELCNTILKEKYENIPASLEGKTVVFEFARGGKQGSKFPLEAPYGYQYSLGLLDPEILENACILYIWVTPEQSYQKNINRAQEGAQGLSQTVSTQLSLNHGVPHNVMVNEYGTDDVDYLLSVTEKKDCLTIHRDGKAYFVKIGRFDNREDKTTPFRKPQAQWKPEEVESMKAGMIAAFDAMLK</sequence>
<evidence type="ECO:0000313" key="4">
    <source>
        <dbReference type="EMBL" id="CAL6019895.1"/>
    </source>
</evidence>
<evidence type="ECO:0000313" key="3">
    <source>
        <dbReference type="EMBL" id="CAI9974152.1"/>
    </source>
</evidence>